<keyword evidence="2" id="KW-1185">Reference proteome</keyword>
<evidence type="ECO:0000313" key="2">
    <source>
        <dbReference type="Proteomes" id="UP000527355"/>
    </source>
</evidence>
<dbReference type="AlphaFoldDB" id="A0A7J7WVV2"/>
<proteinExistence type="predicted"/>
<comment type="caution">
    <text evidence="1">The sequence shown here is derived from an EMBL/GenBank/DDBJ whole genome shotgun (WGS) entry which is preliminary data.</text>
</comment>
<name>A0A7J7WVV2_MYOMY</name>
<accession>A0A7J7WVV2</accession>
<gene>
    <name evidence="1" type="ORF">mMyoMyo1_011917</name>
</gene>
<dbReference type="EMBL" id="JABWUV010000007">
    <property type="protein sequence ID" value="KAF6341501.1"/>
    <property type="molecule type" value="Genomic_DNA"/>
</dbReference>
<sequence>MFCYLCFRFLLPLGKDLRVYFCAKHWRLRMNELLSRPWRTRCHYHVFWSFGSSFLLNQWSCVVCPLCVTSGHLGIRWCAVGKPWAGLGLEPSGAGPRAGPAAGSIPLSPSSCAPGLSEYLLVDA</sequence>
<organism evidence="1 2">
    <name type="scientific">Myotis myotis</name>
    <name type="common">Greater mouse-eared bat</name>
    <name type="synonym">Vespertilio myotis</name>
    <dbReference type="NCBI Taxonomy" id="51298"/>
    <lineage>
        <taxon>Eukaryota</taxon>
        <taxon>Metazoa</taxon>
        <taxon>Chordata</taxon>
        <taxon>Craniata</taxon>
        <taxon>Vertebrata</taxon>
        <taxon>Euteleostomi</taxon>
        <taxon>Mammalia</taxon>
        <taxon>Eutheria</taxon>
        <taxon>Laurasiatheria</taxon>
        <taxon>Chiroptera</taxon>
        <taxon>Yangochiroptera</taxon>
        <taxon>Vespertilionidae</taxon>
        <taxon>Myotis</taxon>
    </lineage>
</organism>
<protein>
    <submittedName>
        <fullName evidence="1">Uncharacterized protein</fullName>
    </submittedName>
</protein>
<evidence type="ECO:0000313" key="1">
    <source>
        <dbReference type="EMBL" id="KAF6341501.1"/>
    </source>
</evidence>
<reference evidence="1 2" key="1">
    <citation type="journal article" date="2020" name="Nature">
        <title>Six reference-quality genomes reveal evolution of bat adaptations.</title>
        <authorList>
            <person name="Jebb D."/>
            <person name="Huang Z."/>
            <person name="Pippel M."/>
            <person name="Hughes G.M."/>
            <person name="Lavrichenko K."/>
            <person name="Devanna P."/>
            <person name="Winkler S."/>
            <person name="Jermiin L.S."/>
            <person name="Skirmuntt E.C."/>
            <person name="Katzourakis A."/>
            <person name="Burkitt-Gray L."/>
            <person name="Ray D.A."/>
            <person name="Sullivan K.A.M."/>
            <person name="Roscito J.G."/>
            <person name="Kirilenko B.M."/>
            <person name="Davalos L.M."/>
            <person name="Corthals A.P."/>
            <person name="Power M.L."/>
            <person name="Jones G."/>
            <person name="Ransome R.D."/>
            <person name="Dechmann D.K.N."/>
            <person name="Locatelli A.G."/>
            <person name="Puechmaille S.J."/>
            <person name="Fedrigo O."/>
            <person name="Jarvis E.D."/>
            <person name="Hiller M."/>
            <person name="Vernes S.C."/>
            <person name="Myers E.W."/>
            <person name="Teeling E.C."/>
        </authorList>
    </citation>
    <scope>NUCLEOTIDE SEQUENCE [LARGE SCALE GENOMIC DNA]</scope>
    <source>
        <strain evidence="1">MMyoMyo1</strain>
        <tissue evidence="1">Flight muscle</tissue>
    </source>
</reference>
<dbReference type="Proteomes" id="UP000527355">
    <property type="component" value="Unassembled WGS sequence"/>
</dbReference>